<evidence type="ECO:0000313" key="3">
    <source>
        <dbReference type="EMBL" id="NRN92008.1"/>
    </source>
</evidence>
<protein>
    <recommendedName>
        <fullName evidence="6">Sugar specific permease</fullName>
    </recommendedName>
</protein>
<dbReference type="Proteomes" id="UP000601587">
    <property type="component" value="Unassembled WGS sequence"/>
</dbReference>
<feature type="transmembrane region" description="Helical" evidence="1">
    <location>
        <begin position="113"/>
        <end position="133"/>
    </location>
</feature>
<feature type="transmembrane region" description="Helical" evidence="1">
    <location>
        <begin position="49"/>
        <end position="69"/>
    </location>
</feature>
<keyword evidence="1" id="KW-0472">Membrane</keyword>
<keyword evidence="1" id="KW-0812">Transmembrane</keyword>
<evidence type="ECO:0000256" key="1">
    <source>
        <dbReference type="SAM" id="Phobius"/>
    </source>
</evidence>
<feature type="transmembrane region" description="Helical" evidence="1">
    <location>
        <begin position="164"/>
        <end position="185"/>
    </location>
</feature>
<evidence type="ECO:0000313" key="5">
    <source>
        <dbReference type="Proteomes" id="UP000601587"/>
    </source>
</evidence>
<keyword evidence="1" id="KW-1133">Transmembrane helix</keyword>
<organism evidence="3 5">
    <name type="scientific">Lactobacillus helveticus</name>
    <name type="common">Lactobacillus suntoryeus</name>
    <dbReference type="NCBI Taxonomy" id="1587"/>
    <lineage>
        <taxon>Bacteria</taxon>
        <taxon>Bacillati</taxon>
        <taxon>Bacillota</taxon>
        <taxon>Bacilli</taxon>
        <taxon>Lactobacillales</taxon>
        <taxon>Lactobacillaceae</taxon>
        <taxon>Lactobacillus</taxon>
    </lineage>
</organism>
<dbReference type="Proteomes" id="UP000063930">
    <property type="component" value="Chromosome"/>
</dbReference>
<dbReference type="PANTHER" id="PTHR40078:SF1">
    <property type="entry name" value="INTEGRAL MEMBRANE PROTEIN"/>
    <property type="match status" value="1"/>
</dbReference>
<dbReference type="AlphaFoldDB" id="A0A9Q5C6K3"/>
<evidence type="ECO:0000313" key="2">
    <source>
        <dbReference type="EMBL" id="ALI52627.1"/>
    </source>
</evidence>
<accession>A0A9Q5C6K3</accession>
<dbReference type="RefSeq" id="WP_023191440.1">
    <property type="nucleotide sequence ID" value="NZ_CP012381.1"/>
</dbReference>
<sequence length="202" mass="22435">MTHKNDPLSLRISALIVGLVVNAVGNGLTVSTNMGTSPWTASEVNLAHLFNVSVGLPMFIVGSLTAIANQTMIKEFDKIRFFGELLFIAFFSYFVDIFLAIFNHLGVPNLPTWLKIILCFVGIFTFCCAISFYQRANLFMHPHDDTTNIIRFQYLKGNVVKAQLVNFSVPLAIIIICVIITHQIYSVNIGTIICMFANGPLI</sequence>
<reference evidence="2 4" key="1">
    <citation type="submission" date="2015-08" db="EMBL/GenBank/DDBJ databases">
        <title>Complete genome sequence of Lactobacillus helveticus CAUH18, a probiotic strain originated from koumiss.</title>
        <authorList>
            <person name="Yang Y."/>
            <person name="Hao Y."/>
        </authorList>
    </citation>
    <scope>NUCLEOTIDE SEQUENCE [LARGE SCALE GENOMIC DNA]</scope>
    <source>
        <strain evidence="2 4">CAUH18</strain>
    </source>
</reference>
<dbReference type="Pfam" id="PF19700">
    <property type="entry name" value="DUF6198"/>
    <property type="match status" value="1"/>
</dbReference>
<evidence type="ECO:0000313" key="4">
    <source>
        <dbReference type="Proteomes" id="UP000063930"/>
    </source>
</evidence>
<name>A0A9Q5C6K3_LACHE</name>
<gene>
    <name evidence="2" type="ORF">ALV80_05850</name>
    <name evidence="3" type="ORF">IMAU50013_01555</name>
</gene>
<dbReference type="EMBL" id="WCGB01000036">
    <property type="protein sequence ID" value="NRN92008.1"/>
    <property type="molecule type" value="Genomic_DNA"/>
</dbReference>
<feature type="transmembrane region" description="Helical" evidence="1">
    <location>
        <begin position="81"/>
        <end position="101"/>
    </location>
</feature>
<dbReference type="EMBL" id="CP012381">
    <property type="protein sequence ID" value="ALI52627.1"/>
    <property type="molecule type" value="Genomic_DNA"/>
</dbReference>
<proteinExistence type="predicted"/>
<feature type="transmembrane region" description="Helical" evidence="1">
    <location>
        <begin position="12"/>
        <end position="29"/>
    </location>
</feature>
<dbReference type="InterPro" id="IPR038750">
    <property type="entry name" value="YczE/YyaS-like"/>
</dbReference>
<evidence type="ECO:0008006" key="6">
    <source>
        <dbReference type="Google" id="ProtNLM"/>
    </source>
</evidence>
<reference evidence="3" key="2">
    <citation type="submission" date="2019-09" db="EMBL/GenBank/DDBJ databases">
        <title>Comparative genomic analysis of Lactobacillus helveticus.</title>
        <authorList>
            <person name="Zhang H."/>
            <person name="Chen Y."/>
            <person name="Zhong Z."/>
        </authorList>
    </citation>
    <scope>NUCLEOTIDE SEQUENCE</scope>
    <source>
        <strain evidence="3">IMAU50013</strain>
    </source>
</reference>
<dbReference type="PANTHER" id="PTHR40078">
    <property type="entry name" value="INTEGRAL MEMBRANE PROTEIN-RELATED"/>
    <property type="match status" value="1"/>
</dbReference>